<organism evidence="2 3">
    <name type="scientific">Caballeronia glebae</name>
    <dbReference type="NCBI Taxonomy" id="1777143"/>
    <lineage>
        <taxon>Bacteria</taxon>
        <taxon>Pseudomonadati</taxon>
        <taxon>Pseudomonadota</taxon>
        <taxon>Betaproteobacteria</taxon>
        <taxon>Burkholderiales</taxon>
        <taxon>Burkholderiaceae</taxon>
        <taxon>Caballeronia</taxon>
    </lineage>
</organism>
<evidence type="ECO:0000256" key="1">
    <source>
        <dbReference type="SAM" id="MobiDB-lite"/>
    </source>
</evidence>
<name>A0A158CS09_9BURK</name>
<evidence type="ECO:0000313" key="2">
    <source>
        <dbReference type="EMBL" id="SAK85099.1"/>
    </source>
</evidence>
<feature type="compositionally biased region" description="Polar residues" evidence="1">
    <location>
        <begin position="217"/>
        <end position="226"/>
    </location>
</feature>
<comment type="caution">
    <text evidence="2">The sequence shown here is derived from an EMBL/GenBank/DDBJ whole genome shotgun (WGS) entry which is preliminary data.</text>
</comment>
<keyword evidence="3" id="KW-1185">Reference proteome</keyword>
<sequence>MGFGFGEWRPSFNTLDVPLNIGWQCTLVPRRQCGTEFWFLKKDARKTVDEDRIAFDRYFRPNLDLRTVAGGKALRTIQRFLQIFLNVVHWKQPASNKEIERFFRKAVRDGELIPVVDRGWRLSPRVDVPSDAPQRWPKKVDFQYAPRDPYYIPISQRGGLAASGGLVGSRGLDGVAAKSGAGGSLMDSVGGSSGFDWLGAVDDVAGAALGGYASEGDNGSTMSSGDDSAPLGDASPFEYSEDSLLGDDVTELAARGVSAAQEAECDAMYEARMTYCTALSKMYGGDARTYFTCKEQAFRDYQACRGYL</sequence>
<reference evidence="2" key="1">
    <citation type="submission" date="2016-01" db="EMBL/GenBank/DDBJ databases">
        <authorList>
            <person name="Peeters C."/>
        </authorList>
    </citation>
    <scope>NUCLEOTIDE SEQUENCE [LARGE SCALE GENOMIC DNA]</scope>
    <source>
        <strain evidence="2">LMG 29325</strain>
    </source>
</reference>
<dbReference type="RefSeq" id="WP_086972726.1">
    <property type="nucleotide sequence ID" value="NZ_FCOJ02000056.1"/>
</dbReference>
<dbReference type="Proteomes" id="UP000054596">
    <property type="component" value="Unassembled WGS sequence"/>
</dbReference>
<proteinExistence type="predicted"/>
<dbReference type="OrthoDB" id="8846935at2"/>
<dbReference type="STRING" id="1777143.AWB82_05751"/>
<evidence type="ECO:0000313" key="3">
    <source>
        <dbReference type="Proteomes" id="UP000054596"/>
    </source>
</evidence>
<feature type="region of interest" description="Disordered" evidence="1">
    <location>
        <begin position="216"/>
        <end position="237"/>
    </location>
</feature>
<dbReference type="AlphaFoldDB" id="A0A158CS09"/>
<gene>
    <name evidence="2" type="ORF">AWB82_05751</name>
</gene>
<protein>
    <submittedName>
        <fullName evidence="2">Uncharacterized protein</fullName>
    </submittedName>
</protein>
<accession>A0A158CS09</accession>
<dbReference type="EMBL" id="FCOJ02000056">
    <property type="protein sequence ID" value="SAK85099.1"/>
    <property type="molecule type" value="Genomic_DNA"/>
</dbReference>